<feature type="compositionally biased region" description="Basic and acidic residues" evidence="1">
    <location>
        <begin position="194"/>
        <end position="212"/>
    </location>
</feature>
<protein>
    <submittedName>
        <fullName evidence="2">Uncharacterized protein</fullName>
    </submittedName>
</protein>
<dbReference type="EMBL" id="VDMD01000011">
    <property type="protein sequence ID" value="TRM63042.1"/>
    <property type="molecule type" value="Genomic_DNA"/>
</dbReference>
<feature type="compositionally biased region" description="Basic residues" evidence="1">
    <location>
        <begin position="162"/>
        <end position="172"/>
    </location>
</feature>
<reference evidence="2 3" key="1">
    <citation type="journal article" date="2019" name="New Phytol.">
        <title>Comparative genomics reveals unique wood-decay strategies and fruiting body development in the Schizophyllaceae.</title>
        <authorList>
            <person name="Almasi E."/>
            <person name="Sahu N."/>
            <person name="Krizsan K."/>
            <person name="Balint B."/>
            <person name="Kovacs G.M."/>
            <person name="Kiss B."/>
            <person name="Cseklye J."/>
            <person name="Drula E."/>
            <person name="Henrissat B."/>
            <person name="Nagy I."/>
            <person name="Chovatia M."/>
            <person name="Adam C."/>
            <person name="LaButti K."/>
            <person name="Lipzen A."/>
            <person name="Riley R."/>
            <person name="Grigoriev I.V."/>
            <person name="Nagy L.G."/>
        </authorList>
    </citation>
    <scope>NUCLEOTIDE SEQUENCE [LARGE SCALE GENOMIC DNA]</scope>
    <source>
        <strain evidence="2 3">NL-1724</strain>
    </source>
</reference>
<proteinExistence type="predicted"/>
<feature type="compositionally biased region" description="Basic and acidic residues" evidence="1">
    <location>
        <begin position="173"/>
        <end position="183"/>
    </location>
</feature>
<name>A0A550CE10_9AGAR</name>
<dbReference type="Proteomes" id="UP000320762">
    <property type="component" value="Unassembled WGS sequence"/>
</dbReference>
<evidence type="ECO:0000256" key="1">
    <source>
        <dbReference type="SAM" id="MobiDB-lite"/>
    </source>
</evidence>
<keyword evidence="3" id="KW-1185">Reference proteome</keyword>
<evidence type="ECO:0000313" key="2">
    <source>
        <dbReference type="EMBL" id="TRM63042.1"/>
    </source>
</evidence>
<accession>A0A550CE10</accession>
<gene>
    <name evidence="2" type="ORF">BD626DRAFT_569604</name>
</gene>
<feature type="region of interest" description="Disordered" evidence="1">
    <location>
        <begin position="66"/>
        <end position="228"/>
    </location>
</feature>
<organism evidence="2 3">
    <name type="scientific">Schizophyllum amplum</name>
    <dbReference type="NCBI Taxonomy" id="97359"/>
    <lineage>
        <taxon>Eukaryota</taxon>
        <taxon>Fungi</taxon>
        <taxon>Dikarya</taxon>
        <taxon>Basidiomycota</taxon>
        <taxon>Agaricomycotina</taxon>
        <taxon>Agaricomycetes</taxon>
        <taxon>Agaricomycetidae</taxon>
        <taxon>Agaricales</taxon>
        <taxon>Schizophyllaceae</taxon>
        <taxon>Schizophyllum</taxon>
    </lineage>
</organism>
<dbReference type="AlphaFoldDB" id="A0A550CE10"/>
<evidence type="ECO:0000313" key="3">
    <source>
        <dbReference type="Proteomes" id="UP000320762"/>
    </source>
</evidence>
<sequence>MPWSLTANSEERGLGIAQYVCRQRARACPEATQYCRAAPDSRAMLASNARAYPRATSTAPKTSEACFESDAGGAQDVQRTLPSPAARPEYRCAIPDSRTMPASNASAYPIATPTAPRTSGACLKSDADGAQDVQRTPPSPATRPEYRCTVPDSRTILPATHARTRERRRRHPERPEQVPEPRYKPRGALRGPRIVHDACPHRTREPRSDAPRLSRMPGAGLESDADGG</sequence>
<comment type="caution">
    <text evidence="2">The sequence shown here is derived from an EMBL/GenBank/DDBJ whole genome shotgun (WGS) entry which is preliminary data.</text>
</comment>